<dbReference type="AlphaFoldDB" id="A0AAD7WSX0"/>
<dbReference type="EMBL" id="JAINUG010000036">
    <property type="protein sequence ID" value="KAJ8408072.1"/>
    <property type="molecule type" value="Genomic_DNA"/>
</dbReference>
<protein>
    <submittedName>
        <fullName evidence="1">Uncharacterized protein</fullName>
    </submittedName>
</protein>
<organism evidence="1 2">
    <name type="scientific">Aldrovandia affinis</name>
    <dbReference type="NCBI Taxonomy" id="143900"/>
    <lineage>
        <taxon>Eukaryota</taxon>
        <taxon>Metazoa</taxon>
        <taxon>Chordata</taxon>
        <taxon>Craniata</taxon>
        <taxon>Vertebrata</taxon>
        <taxon>Euteleostomi</taxon>
        <taxon>Actinopterygii</taxon>
        <taxon>Neopterygii</taxon>
        <taxon>Teleostei</taxon>
        <taxon>Notacanthiformes</taxon>
        <taxon>Halosauridae</taxon>
        <taxon>Aldrovandia</taxon>
    </lineage>
</organism>
<accession>A0AAD7WSX0</accession>
<name>A0AAD7WSX0_9TELE</name>
<sequence>MEAVYFIRLSDRPGLKTQLTKWQKFPSAEEDGEEQRITSCLCRCIPSHLRLISDDRMAARSVGVNKASAVECAARGSRSLVGDRLVRGPLLPSPRGTDCARGVVSRRRLRITPSVENPSSNRLEPAGDQNR</sequence>
<evidence type="ECO:0000313" key="2">
    <source>
        <dbReference type="Proteomes" id="UP001221898"/>
    </source>
</evidence>
<keyword evidence="2" id="KW-1185">Reference proteome</keyword>
<dbReference type="Proteomes" id="UP001221898">
    <property type="component" value="Unassembled WGS sequence"/>
</dbReference>
<reference evidence="1" key="1">
    <citation type="journal article" date="2023" name="Science">
        <title>Genome structures resolve the early diversification of teleost fishes.</title>
        <authorList>
            <person name="Parey E."/>
            <person name="Louis A."/>
            <person name="Montfort J."/>
            <person name="Bouchez O."/>
            <person name="Roques C."/>
            <person name="Iampietro C."/>
            <person name="Lluch J."/>
            <person name="Castinel A."/>
            <person name="Donnadieu C."/>
            <person name="Desvignes T."/>
            <person name="Floi Bucao C."/>
            <person name="Jouanno E."/>
            <person name="Wen M."/>
            <person name="Mejri S."/>
            <person name="Dirks R."/>
            <person name="Jansen H."/>
            <person name="Henkel C."/>
            <person name="Chen W.J."/>
            <person name="Zahm M."/>
            <person name="Cabau C."/>
            <person name="Klopp C."/>
            <person name="Thompson A.W."/>
            <person name="Robinson-Rechavi M."/>
            <person name="Braasch I."/>
            <person name="Lecointre G."/>
            <person name="Bobe J."/>
            <person name="Postlethwait J.H."/>
            <person name="Berthelot C."/>
            <person name="Roest Crollius H."/>
            <person name="Guiguen Y."/>
        </authorList>
    </citation>
    <scope>NUCLEOTIDE SEQUENCE</scope>
    <source>
        <strain evidence="1">NC1722</strain>
    </source>
</reference>
<proteinExistence type="predicted"/>
<comment type="caution">
    <text evidence="1">The sequence shown here is derived from an EMBL/GenBank/DDBJ whole genome shotgun (WGS) entry which is preliminary data.</text>
</comment>
<evidence type="ECO:0000313" key="1">
    <source>
        <dbReference type="EMBL" id="KAJ8408072.1"/>
    </source>
</evidence>
<gene>
    <name evidence="1" type="ORF">AAFF_G00263000</name>
</gene>